<accession>A0A930UEJ6</accession>
<gene>
    <name evidence="1" type="ORF">ISN26_03405</name>
</gene>
<name>A0A930UEJ6_9GAMM</name>
<dbReference type="PANTHER" id="PTHR35602">
    <property type="entry name" value="ESTERASE YQIA-RELATED"/>
    <property type="match status" value="1"/>
</dbReference>
<dbReference type="InterPro" id="IPR029058">
    <property type="entry name" value="AB_hydrolase_fold"/>
</dbReference>
<keyword evidence="2" id="KW-1185">Reference proteome</keyword>
<evidence type="ECO:0000313" key="1">
    <source>
        <dbReference type="EMBL" id="MBF2735119.1"/>
    </source>
</evidence>
<dbReference type="Gene3D" id="3.40.50.1820">
    <property type="entry name" value="alpha/beta hydrolase"/>
    <property type="match status" value="1"/>
</dbReference>
<evidence type="ECO:0000313" key="2">
    <source>
        <dbReference type="Proteomes" id="UP000604381"/>
    </source>
</evidence>
<dbReference type="PANTHER" id="PTHR35602:SF3">
    <property type="entry name" value="ESTERASE YQIA"/>
    <property type="match status" value="1"/>
</dbReference>
<dbReference type="Pfam" id="PF05728">
    <property type="entry name" value="UPF0227"/>
    <property type="match status" value="1"/>
</dbReference>
<dbReference type="SUPFAM" id="SSF53474">
    <property type="entry name" value="alpha/beta-Hydrolases"/>
    <property type="match status" value="1"/>
</dbReference>
<proteinExistence type="predicted"/>
<dbReference type="EMBL" id="JADHEI010000033">
    <property type="protein sequence ID" value="MBF2735119.1"/>
    <property type="molecule type" value="Genomic_DNA"/>
</dbReference>
<reference evidence="1" key="1">
    <citation type="submission" date="2020-10" db="EMBL/GenBank/DDBJ databases">
        <title>An improved Amphimedon queenslandica hologenome assembly reveals how three proteobacterial symbionts can extend the metabolic phenotypic of their marine sponge host.</title>
        <authorList>
            <person name="Degnan B."/>
            <person name="Degnan S."/>
            <person name="Xiang X."/>
        </authorList>
    </citation>
    <scope>NUCLEOTIDE SEQUENCE</scope>
    <source>
        <strain evidence="1">AqS2</strain>
    </source>
</reference>
<dbReference type="Proteomes" id="UP000604381">
    <property type="component" value="Unassembled WGS sequence"/>
</dbReference>
<dbReference type="AlphaFoldDB" id="A0A930UEJ6"/>
<sequence length="192" mass="20547">MILYLHGFNSSSASGKAQATVAAAQEAGVECVAPDLPHRPAAALRLCAEICAGKKVLAVGSSLGGYYATVLVERGLARRGVLINPAVAVAAKLRGEIGKTQRNYTNDEVYEYTAEHDRELAEVEVAAVADASRYLLLAQKGDELLDYREAAAYYAGAEQVIEEGGDHSFIGYERHLPRLLELARLVEDAAAE</sequence>
<protein>
    <submittedName>
        <fullName evidence="1">Esterase</fullName>
    </submittedName>
</protein>
<comment type="caution">
    <text evidence="1">The sequence shown here is derived from an EMBL/GenBank/DDBJ whole genome shotgun (WGS) entry which is preliminary data.</text>
</comment>
<dbReference type="InterPro" id="IPR008886">
    <property type="entry name" value="UPF0227/Esterase_YqiA"/>
</dbReference>
<organism evidence="1 2">
    <name type="scientific">Candidatus Amphirhobacter heronislandensis</name>
    <dbReference type="NCBI Taxonomy" id="1732024"/>
    <lineage>
        <taxon>Bacteria</taxon>
        <taxon>Pseudomonadati</taxon>
        <taxon>Pseudomonadota</taxon>
        <taxon>Gammaproteobacteria</taxon>
        <taxon>Candidatus Tethybacterales</taxon>
        <taxon>Candidatus Tethybacteraceae</taxon>
        <taxon>Candidatus Amphirhobacter</taxon>
    </lineage>
</organism>